<reference evidence="2 3" key="1">
    <citation type="journal article" date="2013" name="Genome Biol. Evol.">
        <title>Complete genomes of two dipteran-associated spiroplasmas provided insights into the origin, dynamics, and impacts of viral invasion in spiroplasma.</title>
        <authorList>
            <person name="Ku C."/>
            <person name="Lo W.S."/>
            <person name="Chen L.L."/>
            <person name="Kuo C.H."/>
        </authorList>
    </citation>
    <scope>NUCLEOTIDE SEQUENCE [LARGE SCALE GENOMIC DNA]</scope>
    <source>
        <strain evidence="2 3">DF-1</strain>
    </source>
</reference>
<keyword evidence="1" id="KW-1133">Transmembrane helix</keyword>
<name>R4UIW5_9MOLU</name>
<evidence type="ECO:0000313" key="2">
    <source>
        <dbReference type="EMBL" id="AGM25251.1"/>
    </source>
</evidence>
<dbReference type="HOGENOM" id="CLU_949666_0_0_14"/>
<dbReference type="EMBL" id="CP005077">
    <property type="protein sequence ID" value="AGM25251.1"/>
    <property type="molecule type" value="Genomic_DNA"/>
</dbReference>
<feature type="transmembrane region" description="Helical" evidence="1">
    <location>
        <begin position="115"/>
        <end position="140"/>
    </location>
</feature>
<dbReference type="AlphaFoldDB" id="R4UIW5"/>
<keyword evidence="3" id="KW-1185">Reference proteome</keyword>
<dbReference type="STRING" id="1276227.SCHRY_v1c06750"/>
<proteinExistence type="predicted"/>
<protein>
    <submittedName>
        <fullName evidence="2">Uncharacterized protein</fullName>
    </submittedName>
</protein>
<dbReference type="Pfam" id="PF12679">
    <property type="entry name" value="ABC2_membrane_2"/>
    <property type="match status" value="1"/>
</dbReference>
<dbReference type="PATRIC" id="fig|1276227.3.peg.681"/>
<accession>R4UIW5</accession>
<dbReference type="RefSeq" id="WP_016339076.1">
    <property type="nucleotide sequence ID" value="NC_021280.1"/>
</dbReference>
<feature type="transmembrane region" description="Helical" evidence="1">
    <location>
        <begin position="18"/>
        <end position="38"/>
    </location>
</feature>
<dbReference type="GO" id="GO:0140359">
    <property type="term" value="F:ABC-type transporter activity"/>
    <property type="evidence" value="ECO:0007669"/>
    <property type="project" value="InterPro"/>
</dbReference>
<dbReference type="GO" id="GO:0005886">
    <property type="term" value="C:plasma membrane"/>
    <property type="evidence" value="ECO:0007669"/>
    <property type="project" value="UniProtKB-SubCell"/>
</dbReference>
<dbReference type="Proteomes" id="UP000013964">
    <property type="component" value="Chromosome"/>
</dbReference>
<keyword evidence="1" id="KW-0812">Transmembrane</keyword>
<dbReference type="KEGG" id="scr:SCHRY_v1c06750"/>
<feature type="transmembrane region" description="Helical" evidence="1">
    <location>
        <begin position="260"/>
        <end position="282"/>
    </location>
</feature>
<evidence type="ECO:0000256" key="1">
    <source>
        <dbReference type="SAM" id="Phobius"/>
    </source>
</evidence>
<organism evidence="2 3">
    <name type="scientific">Spiroplasma chrysopicola DF-1</name>
    <dbReference type="NCBI Taxonomy" id="1276227"/>
    <lineage>
        <taxon>Bacteria</taxon>
        <taxon>Bacillati</taxon>
        <taxon>Mycoplasmatota</taxon>
        <taxon>Mollicutes</taxon>
        <taxon>Entomoplasmatales</taxon>
        <taxon>Spiroplasmataceae</taxon>
        <taxon>Spiroplasma</taxon>
    </lineage>
</organism>
<gene>
    <name evidence="2" type="ORF">SCHRY_v1c06750</name>
</gene>
<sequence length="289" mass="32678">MINFKFVKSQLKSIKTPLIIFSILLFTFLIPAFFYSYLAPYSMIEKTGGSSSTGSKGGAAQVLEYFYFGVPGSVLYIALSIILIHRLFSREVEKGYFGSWLTTPMSRRTILNSKLFTILSSIFVIQIAFIIIQFLFLGILTKDLMSDHIGSLLLFNFAFMILILFWISINWVIIIYFNKSTTGISIAVAILGFFSICSGIALLSVLPGFEQLKYLKYFSIQSLLNSPFHFDKPPRDVELPPEFIGVVTGKILSGPKAIDYAWQIPVMLVTTIGFYVLGEWIICRKDFFL</sequence>
<evidence type="ECO:0000313" key="3">
    <source>
        <dbReference type="Proteomes" id="UP000013964"/>
    </source>
</evidence>
<feature type="transmembrane region" description="Helical" evidence="1">
    <location>
        <begin position="184"/>
        <end position="206"/>
    </location>
</feature>
<feature type="transmembrane region" description="Helical" evidence="1">
    <location>
        <begin position="152"/>
        <end position="177"/>
    </location>
</feature>
<keyword evidence="1" id="KW-0472">Membrane</keyword>
<feature type="transmembrane region" description="Helical" evidence="1">
    <location>
        <begin position="65"/>
        <end position="84"/>
    </location>
</feature>
<dbReference type="OrthoDB" id="389219at2"/>